<dbReference type="GO" id="GO:0006427">
    <property type="term" value="P:histidyl-tRNA aminoacylation"/>
    <property type="evidence" value="ECO:0007669"/>
    <property type="project" value="InterPro"/>
</dbReference>
<dbReference type="PROSITE" id="PS50862">
    <property type="entry name" value="AA_TRNA_LIGASE_II"/>
    <property type="match status" value="1"/>
</dbReference>
<dbReference type="InterPro" id="IPR017687">
    <property type="entry name" value="BamB"/>
</dbReference>
<dbReference type="HAMAP" id="MF_00923">
    <property type="entry name" value="OM_assembly_BamB"/>
    <property type="match status" value="1"/>
</dbReference>
<dbReference type="NCBIfam" id="TIGR00442">
    <property type="entry name" value="hisS"/>
    <property type="match status" value="1"/>
</dbReference>
<evidence type="ECO:0000256" key="4">
    <source>
        <dbReference type="ARBA" id="ARBA00012815"/>
    </source>
</evidence>
<evidence type="ECO:0000256" key="11">
    <source>
        <dbReference type="ARBA" id="ARBA00023136"/>
    </source>
</evidence>
<dbReference type="PANTHER" id="PTHR43707">
    <property type="entry name" value="HISTIDYL-TRNA SYNTHETASE"/>
    <property type="match status" value="1"/>
</dbReference>
<evidence type="ECO:0000256" key="5">
    <source>
        <dbReference type="ARBA" id="ARBA00022490"/>
    </source>
</evidence>
<dbReference type="Gene3D" id="2.130.10.10">
    <property type="entry name" value="YVTN repeat-like/Quinoprotein amine dehydrogenase"/>
    <property type="match status" value="1"/>
</dbReference>
<dbReference type="FunFam" id="3.30.930.10:FF:000005">
    <property type="entry name" value="Histidine--tRNA ligase"/>
    <property type="match status" value="1"/>
</dbReference>
<dbReference type="Proteomes" id="UP000649617">
    <property type="component" value="Unassembled WGS sequence"/>
</dbReference>
<comment type="catalytic activity">
    <reaction evidence="15">
        <text>tRNA(His) + L-histidine + ATP = L-histidyl-tRNA(His) + AMP + diphosphate + H(+)</text>
        <dbReference type="Rhea" id="RHEA:17313"/>
        <dbReference type="Rhea" id="RHEA-COMP:9665"/>
        <dbReference type="Rhea" id="RHEA-COMP:9689"/>
        <dbReference type="ChEBI" id="CHEBI:15378"/>
        <dbReference type="ChEBI" id="CHEBI:30616"/>
        <dbReference type="ChEBI" id="CHEBI:33019"/>
        <dbReference type="ChEBI" id="CHEBI:57595"/>
        <dbReference type="ChEBI" id="CHEBI:78442"/>
        <dbReference type="ChEBI" id="CHEBI:78527"/>
        <dbReference type="ChEBI" id="CHEBI:456215"/>
        <dbReference type="EC" id="6.1.1.21"/>
    </reaction>
</comment>
<dbReference type="InterPro" id="IPR006195">
    <property type="entry name" value="aa-tRNA-synth_II"/>
</dbReference>
<dbReference type="InterPro" id="IPR018391">
    <property type="entry name" value="PQQ_b-propeller_rpt"/>
</dbReference>
<dbReference type="Pfam" id="PF03129">
    <property type="entry name" value="HGTP_anticodon"/>
    <property type="match status" value="1"/>
</dbReference>
<dbReference type="AlphaFoldDB" id="A0A812P0Q0"/>
<evidence type="ECO:0000313" key="17">
    <source>
        <dbReference type="EMBL" id="CAE7312365.1"/>
    </source>
</evidence>
<dbReference type="Gene3D" id="3.30.930.10">
    <property type="entry name" value="Bira Bifunctional Protein, Domain 2"/>
    <property type="match status" value="1"/>
</dbReference>
<dbReference type="InterPro" id="IPR036621">
    <property type="entry name" value="Anticodon-bd_dom_sf"/>
</dbReference>
<dbReference type="Pfam" id="PF13393">
    <property type="entry name" value="tRNA-synt_His"/>
    <property type="match status" value="1"/>
</dbReference>
<dbReference type="EC" id="6.1.1.21" evidence="4"/>
<dbReference type="SMART" id="SM00564">
    <property type="entry name" value="PQQ"/>
    <property type="match status" value="7"/>
</dbReference>
<dbReference type="Pfam" id="PF09976">
    <property type="entry name" value="TPR_21"/>
    <property type="match status" value="1"/>
</dbReference>
<evidence type="ECO:0000256" key="1">
    <source>
        <dbReference type="ARBA" id="ARBA00004496"/>
    </source>
</evidence>
<feature type="domain" description="Aminoacyl-transfer RNA synthetases class-II family profile" evidence="16">
    <location>
        <begin position="1"/>
        <end position="316"/>
    </location>
</feature>
<evidence type="ECO:0000259" key="16">
    <source>
        <dbReference type="PROSITE" id="PS50862"/>
    </source>
</evidence>
<keyword evidence="11" id="KW-0472">Membrane</keyword>
<keyword evidence="9" id="KW-0067">ATP-binding</keyword>
<keyword evidence="8" id="KW-0547">Nucleotide-binding</keyword>
<evidence type="ECO:0000256" key="13">
    <source>
        <dbReference type="ARBA" id="ARBA00023237"/>
    </source>
</evidence>
<dbReference type="GO" id="GO:0005524">
    <property type="term" value="F:ATP binding"/>
    <property type="evidence" value="ECO:0007669"/>
    <property type="project" value="UniProtKB-KW"/>
</dbReference>
<dbReference type="InterPro" id="IPR041715">
    <property type="entry name" value="HisRS-like_core"/>
</dbReference>
<proteinExistence type="inferred from homology"/>
<reference evidence="17" key="1">
    <citation type="submission" date="2021-02" db="EMBL/GenBank/DDBJ databases">
        <authorList>
            <person name="Dougan E. K."/>
            <person name="Rhodes N."/>
            <person name="Thang M."/>
            <person name="Chan C."/>
        </authorList>
    </citation>
    <scope>NUCLEOTIDE SEQUENCE</scope>
</reference>
<keyword evidence="10" id="KW-0648">Protein biosynthesis</keyword>
<keyword evidence="12" id="KW-0030">Aminoacyl-tRNA synthetase</keyword>
<evidence type="ECO:0000256" key="15">
    <source>
        <dbReference type="ARBA" id="ARBA00047639"/>
    </source>
</evidence>
<dbReference type="SUPFAM" id="SSF52954">
    <property type="entry name" value="Class II aaRS ABD-related"/>
    <property type="match status" value="1"/>
</dbReference>
<evidence type="ECO:0000256" key="12">
    <source>
        <dbReference type="ARBA" id="ARBA00023146"/>
    </source>
</evidence>
<dbReference type="InterPro" id="IPR011047">
    <property type="entry name" value="Quinoprotein_ADH-like_sf"/>
</dbReference>
<dbReference type="GO" id="GO:0005737">
    <property type="term" value="C:cytoplasm"/>
    <property type="evidence" value="ECO:0007669"/>
    <property type="project" value="UniProtKB-SubCell"/>
</dbReference>
<dbReference type="OrthoDB" id="312686at2759"/>
<dbReference type="PANTHER" id="PTHR43707:SF1">
    <property type="entry name" value="HISTIDINE--TRNA LIGASE, MITOCHONDRIAL-RELATED"/>
    <property type="match status" value="1"/>
</dbReference>
<dbReference type="NCBIfam" id="TIGR03300">
    <property type="entry name" value="assembly_YfgL"/>
    <property type="match status" value="1"/>
</dbReference>
<dbReference type="HAMAP" id="MF_00127">
    <property type="entry name" value="His_tRNA_synth"/>
    <property type="match status" value="1"/>
</dbReference>
<evidence type="ECO:0000256" key="3">
    <source>
        <dbReference type="ARBA" id="ARBA00011738"/>
    </source>
</evidence>
<comment type="subcellular location">
    <subcellularLocation>
        <location evidence="1">Cytoplasm</location>
    </subcellularLocation>
</comment>
<dbReference type="SUPFAM" id="SSF55681">
    <property type="entry name" value="Class II aaRS and biotin synthetases"/>
    <property type="match status" value="1"/>
</dbReference>
<organism evidence="17 18">
    <name type="scientific">Symbiodinium pilosum</name>
    <name type="common">Dinoflagellate</name>
    <dbReference type="NCBI Taxonomy" id="2952"/>
    <lineage>
        <taxon>Eukaryota</taxon>
        <taxon>Sar</taxon>
        <taxon>Alveolata</taxon>
        <taxon>Dinophyceae</taxon>
        <taxon>Suessiales</taxon>
        <taxon>Symbiodiniaceae</taxon>
        <taxon>Symbiodinium</taxon>
    </lineage>
</organism>
<dbReference type="Pfam" id="PF13360">
    <property type="entry name" value="PQQ_2"/>
    <property type="match status" value="1"/>
</dbReference>
<comment type="subunit">
    <text evidence="3">Homodimer.</text>
</comment>
<dbReference type="CDD" id="cd00773">
    <property type="entry name" value="HisRS-like_core"/>
    <property type="match status" value="1"/>
</dbReference>
<dbReference type="InterPro" id="IPR045864">
    <property type="entry name" value="aa-tRNA-synth_II/BPL/LPL"/>
</dbReference>
<name>A0A812P0Q0_SYMPI</name>
<evidence type="ECO:0000313" key="18">
    <source>
        <dbReference type="Proteomes" id="UP000649617"/>
    </source>
</evidence>
<dbReference type="InterPro" id="IPR015807">
    <property type="entry name" value="His-tRNA-ligase"/>
</dbReference>
<evidence type="ECO:0000256" key="8">
    <source>
        <dbReference type="ARBA" id="ARBA00022741"/>
    </source>
</evidence>
<comment type="similarity">
    <text evidence="2">Belongs to the class-II aminoacyl-tRNA synthetase family.</text>
</comment>
<keyword evidence="5" id="KW-0963">Cytoplasm</keyword>
<dbReference type="InterPro" id="IPR015943">
    <property type="entry name" value="WD40/YVTN_repeat-like_dom_sf"/>
</dbReference>
<dbReference type="CDD" id="cd00859">
    <property type="entry name" value="HisRS_anticodon"/>
    <property type="match status" value="1"/>
</dbReference>
<dbReference type="EMBL" id="CAJNIZ010011112">
    <property type="protein sequence ID" value="CAE7312365.1"/>
    <property type="molecule type" value="Genomic_DNA"/>
</dbReference>
<keyword evidence="13" id="KW-0998">Cell outer membrane</keyword>
<accession>A0A812P0Q0</accession>
<dbReference type="InterPro" id="IPR004154">
    <property type="entry name" value="Anticodon-bd"/>
</dbReference>
<protein>
    <recommendedName>
        <fullName evidence="4">histidine--tRNA ligase</fullName>
        <ecNumber evidence="4">6.1.1.21</ecNumber>
    </recommendedName>
    <alternativeName>
        <fullName evidence="14">Histidyl-tRNA synthetase</fullName>
    </alternativeName>
</protein>
<evidence type="ECO:0000256" key="10">
    <source>
        <dbReference type="ARBA" id="ARBA00022917"/>
    </source>
</evidence>
<dbReference type="InterPro" id="IPR004516">
    <property type="entry name" value="HisRS/HisZ"/>
</dbReference>
<evidence type="ECO:0000256" key="9">
    <source>
        <dbReference type="ARBA" id="ARBA00022840"/>
    </source>
</evidence>
<keyword evidence="6" id="KW-0436">Ligase</keyword>
<gene>
    <name evidence="17" type="primary">hisS</name>
    <name evidence="17" type="ORF">SPIL2461_LOCUS7106</name>
</gene>
<comment type="caution">
    <text evidence="17">The sequence shown here is derived from an EMBL/GenBank/DDBJ whole genome shotgun (WGS) entry which is preliminary data.</text>
</comment>
<evidence type="ECO:0000256" key="6">
    <source>
        <dbReference type="ARBA" id="ARBA00022598"/>
    </source>
</evidence>
<dbReference type="GO" id="GO:0004821">
    <property type="term" value="F:histidine-tRNA ligase activity"/>
    <property type="evidence" value="ECO:0007669"/>
    <property type="project" value="UniProtKB-EC"/>
</dbReference>
<dbReference type="Gene3D" id="3.40.50.800">
    <property type="entry name" value="Anticodon-binding domain"/>
    <property type="match status" value="1"/>
</dbReference>
<sequence length="1048" mass="114935">MRDVLPAEAKRWQLIESTVHNILRQFTYEEIHLPLLEFTELFARGVGEATDIVEKEMYTLADRDGDSLSLRPEGTASCVRALQENGLLYNQTQKVFYSGPMFRYEKPQKGRYRQFYQIGAEAFGFAGPDIDAELISLGASFWRQLGLDKHVRLEINTLGSGAARQAYKKALVDYLTPKAAQLDEDSQRRLLTNPMRILDSKNEQTQAILAQAPDLSMFVDSASQAHFDELLELLTALDINYVRKPNLVRGLDYYTDTVFEWVTDDLGAQGTICAGGRYNTLVEQLGGRPTPAAGFAMGLDRVLLLHEVINQSAMNPAVDVYVCYSAPQFAAHAQKLGQWLREQVPGSDHQGLKVRVNMGGGNFKKQLKRADAANATWAILMGPDEVAADQLTLKNLTDGQQITLPKDAVVSHLGLLVSEYLEEEEQIAKLRSWWSEYGVTVIVAVVLSVLAIVGWRWYDSHKQTQAYEGAKAYATYQAAQGSDKEAAGNAILENFAGSAYHVFVLLDRAQSAVAEGDLMAAEALLTTAVDEADSVLLRDLAKIRLAKAQRGLDRTDEALATLDAIGNSGYSSWALEAKGDIFVSRGELEKAYLAYSAALDALAPGEQRPILAMKHKNVTPFEGEYVEFTDTLEAALQDAQTTLAAPAAEVEEQAETAESAASWLPWVDDKEVDPAEPAKLVKFDAEIKLDRLWKKSVGDGLGKKYLKLPPAIVADRIIAADGYGHVQANDRFTGKRLWETEVGDVGGGMFSALNFIDRRDPSFVSGGVGSGDGKVFLGTTAGFVIALDVADGSELWRADLASEVIAPAVADDGLVFAQTIDGRLVAMDGDTGEIQWTFDNQLPILTLRGTSTPVIAEDIVYAGFANGKIIALRVENGEPIWEHRVMLPEGRSELERMVDVDTTPLINGPAVYVGAFQGRVKALSRRDGRALWELEVSTFHNLSEGYGQIYVVDDEDIVSAYDQQTGEQVWINEDFKLRGLSAPLAFSNYVVFGDSDGYLHVIAQRDGRHLGRRKLDGDGIRSELVLGESTLYVLGNSGSLHALDIELK</sequence>
<evidence type="ECO:0000256" key="7">
    <source>
        <dbReference type="ARBA" id="ARBA00022729"/>
    </source>
</evidence>
<evidence type="ECO:0000256" key="14">
    <source>
        <dbReference type="ARBA" id="ARBA00030619"/>
    </source>
</evidence>
<dbReference type="InterPro" id="IPR002372">
    <property type="entry name" value="PQQ_rpt_dom"/>
</dbReference>
<evidence type="ECO:0000256" key="2">
    <source>
        <dbReference type="ARBA" id="ARBA00008226"/>
    </source>
</evidence>
<dbReference type="InterPro" id="IPR033656">
    <property type="entry name" value="HisRS_anticodon"/>
</dbReference>
<dbReference type="InterPro" id="IPR018704">
    <property type="entry name" value="SecYEG/CpoB_TPR"/>
</dbReference>
<keyword evidence="18" id="KW-1185">Reference proteome</keyword>
<keyword evidence="7" id="KW-0732">Signal</keyword>
<dbReference type="SUPFAM" id="SSF50998">
    <property type="entry name" value="Quinoprotein alcohol dehydrogenase-like"/>
    <property type="match status" value="1"/>
</dbReference>